<accession>A0A251S4X4</accession>
<keyword evidence="1" id="KW-1133">Transmembrane helix</keyword>
<dbReference type="AlphaFoldDB" id="A0A251S4X4"/>
<keyword evidence="1" id="KW-0472">Membrane</keyword>
<reference evidence="2" key="3">
    <citation type="submission" date="2020-06" db="EMBL/GenBank/DDBJ databases">
        <title>Helianthus annuus Genome sequencing and assembly Release 2.</title>
        <authorList>
            <person name="Gouzy J."/>
            <person name="Langlade N."/>
            <person name="Munos S."/>
        </authorList>
    </citation>
    <scope>NUCLEOTIDE SEQUENCE</scope>
    <source>
        <tissue evidence="2">Leaves</tissue>
    </source>
</reference>
<organism evidence="3 4">
    <name type="scientific">Helianthus annuus</name>
    <name type="common">Common sunflower</name>
    <dbReference type="NCBI Taxonomy" id="4232"/>
    <lineage>
        <taxon>Eukaryota</taxon>
        <taxon>Viridiplantae</taxon>
        <taxon>Streptophyta</taxon>
        <taxon>Embryophyta</taxon>
        <taxon>Tracheophyta</taxon>
        <taxon>Spermatophyta</taxon>
        <taxon>Magnoliopsida</taxon>
        <taxon>eudicotyledons</taxon>
        <taxon>Gunneridae</taxon>
        <taxon>Pentapetalae</taxon>
        <taxon>asterids</taxon>
        <taxon>campanulids</taxon>
        <taxon>Asterales</taxon>
        <taxon>Asteraceae</taxon>
        <taxon>Asteroideae</taxon>
        <taxon>Heliantheae alliance</taxon>
        <taxon>Heliantheae</taxon>
        <taxon>Helianthus</taxon>
    </lineage>
</organism>
<evidence type="ECO:0000313" key="2">
    <source>
        <dbReference type="EMBL" id="KAF5794727.1"/>
    </source>
</evidence>
<gene>
    <name evidence="3" type="ORF">HannXRQ_Chr15g0465361</name>
    <name evidence="2" type="ORF">HanXRQr2_Chr08g0331421</name>
</gene>
<evidence type="ECO:0000256" key="1">
    <source>
        <dbReference type="SAM" id="Phobius"/>
    </source>
</evidence>
<reference evidence="2 4" key="1">
    <citation type="journal article" date="2017" name="Nature">
        <title>The sunflower genome provides insights into oil metabolism, flowering and Asterid evolution.</title>
        <authorList>
            <person name="Badouin H."/>
            <person name="Gouzy J."/>
            <person name="Grassa C.J."/>
            <person name="Murat F."/>
            <person name="Staton S.E."/>
            <person name="Cottret L."/>
            <person name="Lelandais-Briere C."/>
            <person name="Owens G.L."/>
            <person name="Carrere S."/>
            <person name="Mayjonade B."/>
            <person name="Legrand L."/>
            <person name="Gill N."/>
            <person name="Kane N.C."/>
            <person name="Bowers J.E."/>
            <person name="Hubner S."/>
            <person name="Bellec A."/>
            <person name="Berard A."/>
            <person name="Berges H."/>
            <person name="Blanchet N."/>
            <person name="Boniface M.C."/>
            <person name="Brunel D."/>
            <person name="Catrice O."/>
            <person name="Chaidir N."/>
            <person name="Claudel C."/>
            <person name="Donnadieu C."/>
            <person name="Faraut T."/>
            <person name="Fievet G."/>
            <person name="Helmstetter N."/>
            <person name="King M."/>
            <person name="Knapp S.J."/>
            <person name="Lai Z."/>
            <person name="Le Paslier M.C."/>
            <person name="Lippi Y."/>
            <person name="Lorenzon L."/>
            <person name="Mandel J.R."/>
            <person name="Marage G."/>
            <person name="Marchand G."/>
            <person name="Marquand E."/>
            <person name="Bret-Mestries E."/>
            <person name="Morien E."/>
            <person name="Nambeesan S."/>
            <person name="Nguyen T."/>
            <person name="Pegot-Espagnet P."/>
            <person name="Pouilly N."/>
            <person name="Raftis F."/>
            <person name="Sallet E."/>
            <person name="Schiex T."/>
            <person name="Thomas J."/>
            <person name="Vandecasteele C."/>
            <person name="Vares D."/>
            <person name="Vear F."/>
            <person name="Vautrin S."/>
            <person name="Crespi M."/>
            <person name="Mangin B."/>
            <person name="Burke J.M."/>
            <person name="Salse J."/>
            <person name="Munos S."/>
            <person name="Vincourt P."/>
            <person name="Rieseberg L.H."/>
            <person name="Langlade N.B."/>
        </authorList>
    </citation>
    <scope>NUCLEOTIDE SEQUENCE [LARGE SCALE GENOMIC DNA]</scope>
    <source>
        <strain evidence="4">cv. SF193</strain>
        <tissue evidence="2">Leaves</tissue>
    </source>
</reference>
<feature type="transmembrane region" description="Helical" evidence="1">
    <location>
        <begin position="12"/>
        <end position="34"/>
    </location>
</feature>
<dbReference type="Gramene" id="mRNA:HanXRQr2_Chr08g0331421">
    <property type="protein sequence ID" value="mRNA:HanXRQr2_Chr08g0331421"/>
    <property type="gene ID" value="HanXRQr2_Chr08g0331421"/>
</dbReference>
<dbReference type="InParanoid" id="A0A251S4X4"/>
<evidence type="ECO:0000313" key="4">
    <source>
        <dbReference type="Proteomes" id="UP000215914"/>
    </source>
</evidence>
<dbReference type="EMBL" id="CM007904">
    <property type="protein sequence ID" value="OTF93813.1"/>
    <property type="molecule type" value="Genomic_DNA"/>
</dbReference>
<keyword evidence="4" id="KW-1185">Reference proteome</keyword>
<dbReference type="EMBL" id="MNCJ02000323">
    <property type="protein sequence ID" value="KAF5794727.1"/>
    <property type="molecule type" value="Genomic_DNA"/>
</dbReference>
<proteinExistence type="predicted"/>
<keyword evidence="1" id="KW-0812">Transmembrane</keyword>
<evidence type="ECO:0000313" key="3">
    <source>
        <dbReference type="EMBL" id="OTF93813.1"/>
    </source>
</evidence>
<name>A0A251S4X4_HELAN</name>
<protein>
    <submittedName>
        <fullName evidence="3">Uncharacterized protein</fullName>
    </submittedName>
</protein>
<reference evidence="3" key="2">
    <citation type="submission" date="2017-02" db="EMBL/GenBank/DDBJ databases">
        <title>Sunflower complete genome.</title>
        <authorList>
            <person name="Langlade N."/>
            <person name="Munos S."/>
        </authorList>
    </citation>
    <scope>NUCLEOTIDE SEQUENCE [LARGE SCALE GENOMIC DNA]</scope>
    <source>
        <tissue evidence="3">Leaves</tissue>
    </source>
</reference>
<dbReference type="Proteomes" id="UP000215914">
    <property type="component" value="Chromosome 15"/>
</dbReference>
<sequence>MTYTCVSIYLMPYILSHLTLCSLTVEIVVARFVFEEEDFVRALEVKIDNISRDWKGATVEEDATELEEERNIL</sequence>